<sequence length="72" mass="8458">MKKMRFSLSISTEQYQSYYRGSAKFVKVQTEDGRTLKFPASELQQFVLHDGVQGRFEIIFDDNHKLKGLKRV</sequence>
<name>A0A3B0WVQ3_9ZZZZ</name>
<dbReference type="EMBL" id="UOFF01000020">
    <property type="protein sequence ID" value="VAW53269.1"/>
    <property type="molecule type" value="Genomic_DNA"/>
</dbReference>
<protein>
    <recommendedName>
        <fullName evidence="2">DUF2835 domain-containing protein</fullName>
    </recommendedName>
</protein>
<gene>
    <name evidence="1" type="ORF">MNBD_GAMMA07-2566</name>
</gene>
<proteinExistence type="predicted"/>
<reference evidence="1" key="1">
    <citation type="submission" date="2018-06" db="EMBL/GenBank/DDBJ databases">
        <authorList>
            <person name="Zhirakovskaya E."/>
        </authorList>
    </citation>
    <scope>NUCLEOTIDE SEQUENCE</scope>
</reference>
<evidence type="ECO:0000313" key="1">
    <source>
        <dbReference type="EMBL" id="VAW53269.1"/>
    </source>
</evidence>
<accession>A0A3B0WVQ3</accession>
<dbReference type="InterPro" id="IPR021363">
    <property type="entry name" value="DUF2835"/>
</dbReference>
<dbReference type="Pfam" id="PF11197">
    <property type="entry name" value="DUF2835"/>
    <property type="match status" value="1"/>
</dbReference>
<dbReference type="AlphaFoldDB" id="A0A3B0WVQ3"/>
<organism evidence="1">
    <name type="scientific">hydrothermal vent metagenome</name>
    <dbReference type="NCBI Taxonomy" id="652676"/>
    <lineage>
        <taxon>unclassified sequences</taxon>
        <taxon>metagenomes</taxon>
        <taxon>ecological metagenomes</taxon>
    </lineage>
</organism>
<evidence type="ECO:0008006" key="2">
    <source>
        <dbReference type="Google" id="ProtNLM"/>
    </source>
</evidence>